<keyword evidence="7 9" id="KW-0092">Biotin</keyword>
<comment type="subcellular location">
    <subcellularLocation>
        <location evidence="1 9">Secreted</location>
    </subcellularLocation>
</comment>
<feature type="disulfide bond" evidence="8">
    <location>
        <begin position="37"/>
        <end position="116"/>
    </location>
</feature>
<dbReference type="AlphaFoldDB" id="A0A7L4MME9"/>
<dbReference type="GO" id="GO:0009374">
    <property type="term" value="F:biotin binding"/>
    <property type="evidence" value="ECO:0007669"/>
    <property type="project" value="UniProtKB-UniRule"/>
</dbReference>
<organism evidence="10 11">
    <name type="scientific">Glareola pratincola</name>
    <name type="common">Collared pratincole</name>
    <name type="synonym">Hirundo pratincola</name>
    <dbReference type="NCBI Taxonomy" id="43316"/>
    <lineage>
        <taxon>Eukaryota</taxon>
        <taxon>Metazoa</taxon>
        <taxon>Chordata</taxon>
        <taxon>Craniata</taxon>
        <taxon>Vertebrata</taxon>
        <taxon>Euteleostomi</taxon>
        <taxon>Archelosauria</taxon>
        <taxon>Archosauria</taxon>
        <taxon>Dinosauria</taxon>
        <taxon>Saurischia</taxon>
        <taxon>Theropoda</taxon>
        <taxon>Coelurosauria</taxon>
        <taxon>Aves</taxon>
        <taxon>Neognathae</taxon>
        <taxon>Neoaves</taxon>
        <taxon>Charadriiformes</taxon>
        <taxon>Glareolidae</taxon>
        <taxon>Glareola</taxon>
    </lineage>
</organism>
<accession>A0A7L4MME9</accession>
<dbReference type="InterPro" id="IPR051764">
    <property type="entry name" value="Avidin/Streptavidin-rel"/>
</dbReference>
<evidence type="ECO:0000256" key="2">
    <source>
        <dbReference type="ARBA" id="ARBA00006297"/>
    </source>
</evidence>
<proteinExistence type="inferred from homology"/>
<dbReference type="InterPro" id="IPR005468">
    <property type="entry name" value="Avidin/str"/>
</dbReference>
<name>A0A7L4MME9_GLAPT</name>
<dbReference type="PRINTS" id="PR00709">
    <property type="entry name" value="AVIDIN"/>
</dbReference>
<comment type="caution">
    <text evidence="10">The sequence shown here is derived from an EMBL/GenBank/DDBJ whole genome shotgun (WGS) entry which is preliminary data.</text>
</comment>
<evidence type="ECO:0000313" key="10">
    <source>
        <dbReference type="EMBL" id="NXY78462.1"/>
    </source>
</evidence>
<keyword evidence="4 9" id="KW-0732">Signal</keyword>
<dbReference type="Proteomes" id="UP000583049">
    <property type="component" value="Unassembled WGS sequence"/>
</dbReference>
<dbReference type="PROSITE" id="PS51326">
    <property type="entry name" value="AVIDIN_2"/>
    <property type="match status" value="1"/>
</dbReference>
<evidence type="ECO:0000256" key="3">
    <source>
        <dbReference type="ARBA" id="ARBA00022525"/>
    </source>
</evidence>
<keyword evidence="5 8" id="KW-1015">Disulfide bond</keyword>
<keyword evidence="3 9" id="KW-0964">Secreted</keyword>
<evidence type="ECO:0000256" key="4">
    <source>
        <dbReference type="ARBA" id="ARBA00022729"/>
    </source>
</evidence>
<dbReference type="PANTHER" id="PTHR34399:SF3">
    <property type="entry name" value="AVID PROTEIN-RELATED"/>
    <property type="match status" value="1"/>
</dbReference>
<feature type="non-terminal residue" evidence="10">
    <location>
        <position position="147"/>
    </location>
</feature>
<dbReference type="InterPro" id="IPR036896">
    <property type="entry name" value="Avidin-like_sf"/>
</dbReference>
<dbReference type="SUPFAM" id="SSF50876">
    <property type="entry name" value="Avidin/streptavidin"/>
    <property type="match status" value="1"/>
</dbReference>
<keyword evidence="11" id="KW-1185">Reference proteome</keyword>
<evidence type="ECO:0000256" key="6">
    <source>
        <dbReference type="ARBA" id="ARBA00023180"/>
    </source>
</evidence>
<keyword evidence="6 9" id="KW-0325">Glycoprotein</keyword>
<protein>
    <recommendedName>
        <fullName evidence="9">Avidin</fullName>
    </recommendedName>
</protein>
<comment type="function">
    <text evidence="9">Forms a strong non-covalent specific complex with biotin.</text>
</comment>
<evidence type="ECO:0000256" key="9">
    <source>
        <dbReference type="RuleBase" id="RU369114"/>
    </source>
</evidence>
<dbReference type="Gene3D" id="2.40.128.30">
    <property type="entry name" value="Avidin-like"/>
    <property type="match status" value="1"/>
</dbReference>
<dbReference type="EMBL" id="VWPO01004327">
    <property type="protein sequence ID" value="NXY78462.1"/>
    <property type="molecule type" value="Genomic_DNA"/>
</dbReference>
<reference evidence="10 11" key="1">
    <citation type="submission" date="2019-09" db="EMBL/GenBank/DDBJ databases">
        <title>Bird 10,000 Genomes (B10K) Project - Family phase.</title>
        <authorList>
            <person name="Zhang G."/>
        </authorList>
    </citation>
    <scope>NUCLEOTIDE SEQUENCE [LARGE SCALE GENOMIC DNA]</scope>
    <source>
        <strain evidence="10">B10K-CU-031-08</strain>
        <tissue evidence="10">Muscle</tissue>
    </source>
</reference>
<comment type="subunit">
    <text evidence="9">Homotetramer.</text>
</comment>
<evidence type="ECO:0000256" key="7">
    <source>
        <dbReference type="ARBA" id="ARBA00023267"/>
    </source>
</evidence>
<feature type="non-terminal residue" evidence="10">
    <location>
        <position position="1"/>
    </location>
</feature>
<evidence type="ECO:0000313" key="11">
    <source>
        <dbReference type="Proteomes" id="UP000583049"/>
    </source>
</evidence>
<gene>
    <name evidence="10" type="primary">Avd_0</name>
    <name evidence="10" type="ORF">GLAPRA_R00111</name>
</gene>
<evidence type="ECO:0000256" key="1">
    <source>
        <dbReference type="ARBA" id="ARBA00004613"/>
    </source>
</evidence>
<dbReference type="PANTHER" id="PTHR34399">
    <property type="entry name" value="AVIDIN-RELATED"/>
    <property type="match status" value="1"/>
</dbReference>
<comment type="similarity">
    <text evidence="2 9">Belongs to the avidin/streptavidin family.</text>
</comment>
<evidence type="ECO:0000256" key="8">
    <source>
        <dbReference type="PIRSR" id="PIRSR605468-51"/>
    </source>
</evidence>
<dbReference type="InterPro" id="IPR005469">
    <property type="entry name" value="Avidin"/>
</dbReference>
<dbReference type="Pfam" id="PF01382">
    <property type="entry name" value="Avidin"/>
    <property type="match status" value="1"/>
</dbReference>
<evidence type="ECO:0000256" key="5">
    <source>
        <dbReference type="ARBA" id="ARBA00023157"/>
    </source>
</evidence>
<sequence length="147" mass="16049">ATRLASPLRFLGMSTAATLPAPGLCHSTNTESPPLRCVITGCWINDLGSKMATRAVNGKGNVTIIYYMAMMLTRNEIQQSPLQGSQHHVNLKSHPTFSLTISWSFSDATTAFAGQCFVDTGGKETLTTMWLLREAVGSLQEDWRATR</sequence>
<dbReference type="GO" id="GO:0005576">
    <property type="term" value="C:extracellular region"/>
    <property type="evidence" value="ECO:0007669"/>
    <property type="project" value="UniProtKB-SubCell"/>
</dbReference>